<sequence>MDIVEQAISKAHGWIEDSQLYSNKMATIRFVMDGRQCDAFCDFLRSSDIEVDCVGGAQSMKADPVFLAEIPATIQLTFIHDQPDLRQVIPAVPG</sequence>
<accession>A0A367X5Q9</accession>
<dbReference type="AlphaFoldDB" id="A0A367X5Q9"/>
<evidence type="ECO:0000313" key="2">
    <source>
        <dbReference type="Proteomes" id="UP000252255"/>
    </source>
</evidence>
<comment type="caution">
    <text evidence="1">The sequence shown here is derived from an EMBL/GenBank/DDBJ whole genome shotgun (WGS) entry which is preliminary data.</text>
</comment>
<dbReference type="Proteomes" id="UP000252255">
    <property type="component" value="Unassembled WGS sequence"/>
</dbReference>
<dbReference type="EMBL" id="JPWI01000001">
    <property type="protein sequence ID" value="RCK48994.1"/>
    <property type="molecule type" value="Genomic_DNA"/>
</dbReference>
<reference evidence="1 2" key="1">
    <citation type="submission" date="2014-07" db="EMBL/GenBank/DDBJ databases">
        <title>Draft genome sequence of Thalassospira profundimaris PR54-5.</title>
        <authorList>
            <person name="Lai Q."/>
            <person name="Shao Z."/>
        </authorList>
    </citation>
    <scope>NUCLEOTIDE SEQUENCE [LARGE SCALE GENOMIC DNA]</scope>
    <source>
        <strain evidence="1 2">PR54-5</strain>
    </source>
</reference>
<evidence type="ECO:0000313" key="1">
    <source>
        <dbReference type="EMBL" id="RCK48994.1"/>
    </source>
</evidence>
<gene>
    <name evidence="1" type="ORF">TH30_01295</name>
</gene>
<organism evidence="1 2">
    <name type="scientific">Thalassospira profundimaris</name>
    <dbReference type="NCBI Taxonomy" id="502049"/>
    <lineage>
        <taxon>Bacteria</taxon>
        <taxon>Pseudomonadati</taxon>
        <taxon>Pseudomonadota</taxon>
        <taxon>Alphaproteobacteria</taxon>
        <taxon>Rhodospirillales</taxon>
        <taxon>Thalassospiraceae</taxon>
        <taxon>Thalassospira</taxon>
    </lineage>
</organism>
<proteinExistence type="predicted"/>
<name>A0A367X5Q9_9PROT</name>
<protein>
    <submittedName>
        <fullName evidence="1">Uncharacterized protein</fullName>
    </submittedName>
</protein>